<evidence type="ECO:0000313" key="1">
    <source>
        <dbReference type="EMBL" id="GCB82612.1"/>
    </source>
</evidence>
<name>A0A401QB78_SCYTO</name>
<dbReference type="AlphaFoldDB" id="A0A401QB78"/>
<comment type="caution">
    <text evidence="1">The sequence shown here is derived from an EMBL/GenBank/DDBJ whole genome shotgun (WGS) entry which is preliminary data.</text>
</comment>
<dbReference type="OrthoDB" id="9950647at2759"/>
<dbReference type="EMBL" id="BFAA01023601">
    <property type="protein sequence ID" value="GCB82612.1"/>
    <property type="molecule type" value="Genomic_DNA"/>
</dbReference>
<protein>
    <submittedName>
        <fullName evidence="1">Uncharacterized protein</fullName>
    </submittedName>
</protein>
<keyword evidence="2" id="KW-1185">Reference proteome</keyword>
<dbReference type="Proteomes" id="UP000288216">
    <property type="component" value="Unassembled WGS sequence"/>
</dbReference>
<reference evidence="1 2" key="1">
    <citation type="journal article" date="2018" name="Nat. Ecol. Evol.">
        <title>Shark genomes provide insights into elasmobranch evolution and the origin of vertebrates.</title>
        <authorList>
            <person name="Hara Y"/>
            <person name="Yamaguchi K"/>
            <person name="Onimaru K"/>
            <person name="Kadota M"/>
            <person name="Koyanagi M"/>
            <person name="Keeley SD"/>
            <person name="Tatsumi K"/>
            <person name="Tanaka K"/>
            <person name="Motone F"/>
            <person name="Kageyama Y"/>
            <person name="Nozu R"/>
            <person name="Adachi N"/>
            <person name="Nishimura O"/>
            <person name="Nakagawa R"/>
            <person name="Tanegashima C"/>
            <person name="Kiyatake I"/>
            <person name="Matsumoto R"/>
            <person name="Murakumo K"/>
            <person name="Nishida K"/>
            <person name="Terakita A"/>
            <person name="Kuratani S"/>
            <person name="Sato K"/>
            <person name="Hyodo S Kuraku.S."/>
        </authorList>
    </citation>
    <scope>NUCLEOTIDE SEQUENCE [LARGE SCALE GENOMIC DNA]</scope>
</reference>
<gene>
    <name evidence="1" type="ORF">scyTo_0022701</name>
</gene>
<proteinExistence type="predicted"/>
<accession>A0A401QB78</accession>
<dbReference type="STRING" id="75743.A0A401QB78"/>
<organism evidence="1 2">
    <name type="scientific">Scyliorhinus torazame</name>
    <name type="common">Cloudy catshark</name>
    <name type="synonym">Catulus torazame</name>
    <dbReference type="NCBI Taxonomy" id="75743"/>
    <lineage>
        <taxon>Eukaryota</taxon>
        <taxon>Metazoa</taxon>
        <taxon>Chordata</taxon>
        <taxon>Craniata</taxon>
        <taxon>Vertebrata</taxon>
        <taxon>Chondrichthyes</taxon>
        <taxon>Elasmobranchii</taxon>
        <taxon>Galeomorphii</taxon>
        <taxon>Galeoidea</taxon>
        <taxon>Carcharhiniformes</taxon>
        <taxon>Scyliorhinidae</taxon>
        <taxon>Scyliorhinus</taxon>
    </lineage>
</organism>
<sequence length="115" mass="12382">MTRVGSCSYLLCYFSIPLLSPMPKEGDVSKRLHVNEVGEGVGHPNGKASTWILQDYIDLDVCSKVTKLAVTPCNADDCNQNLIDTTGIPDSHIIALEENGGVTSFTKPIEETSGL</sequence>
<evidence type="ECO:0000313" key="2">
    <source>
        <dbReference type="Proteomes" id="UP000288216"/>
    </source>
</evidence>